<organism evidence="1 2">
    <name type="scientific">Penicillium malachiteum</name>
    <dbReference type="NCBI Taxonomy" id="1324776"/>
    <lineage>
        <taxon>Eukaryota</taxon>
        <taxon>Fungi</taxon>
        <taxon>Dikarya</taxon>
        <taxon>Ascomycota</taxon>
        <taxon>Pezizomycotina</taxon>
        <taxon>Eurotiomycetes</taxon>
        <taxon>Eurotiomycetidae</taxon>
        <taxon>Eurotiales</taxon>
        <taxon>Aspergillaceae</taxon>
        <taxon>Penicillium</taxon>
    </lineage>
</organism>
<evidence type="ECO:0000313" key="2">
    <source>
        <dbReference type="Proteomes" id="UP001215712"/>
    </source>
</evidence>
<name>A0AAD6HH38_9EURO</name>
<dbReference type="InterPro" id="IPR021047">
    <property type="entry name" value="Mannosyltransferase_CMT1"/>
</dbReference>
<dbReference type="PANTHER" id="PTHR34144:SF7">
    <property type="entry name" value="EXPORT PROTEIN (CAP59), PUTATIVE (AFU_ORTHOLOGUE AFUA_7G05020)-RELATED"/>
    <property type="match status" value="1"/>
</dbReference>
<dbReference type="AlphaFoldDB" id="A0AAD6HH38"/>
<accession>A0AAD6HH38</accession>
<reference evidence="1" key="2">
    <citation type="submission" date="2023-01" db="EMBL/GenBank/DDBJ databases">
        <authorList>
            <person name="Petersen C."/>
        </authorList>
    </citation>
    <scope>NUCLEOTIDE SEQUENCE</scope>
    <source>
        <strain evidence="1">IBT 17514</strain>
    </source>
</reference>
<keyword evidence="2" id="KW-1185">Reference proteome</keyword>
<gene>
    <name evidence="1" type="ORF">N7493_008360</name>
</gene>
<comment type="caution">
    <text evidence="1">The sequence shown here is derived from an EMBL/GenBank/DDBJ whole genome shotgun (WGS) entry which is preliminary data.</text>
</comment>
<protein>
    <submittedName>
        <fullName evidence="1">Uncharacterized protein</fullName>
    </submittedName>
</protein>
<sequence>MPAAPFTANPPLRFRGIPDSLATSHLEGSECCLIHADNPLSIQDGVYMNPLVRVGYNGPAYVAVNPITNWLSARSILQGLWINRLRRWTTTTWLKDQVIQYRMNRWTSLSPENREPGDFCIINEMQVLDPQGWGHL</sequence>
<proteinExistence type="predicted"/>
<dbReference type="EMBL" id="JAQJAN010000012">
    <property type="protein sequence ID" value="KAJ5716449.1"/>
    <property type="molecule type" value="Genomic_DNA"/>
</dbReference>
<evidence type="ECO:0000313" key="1">
    <source>
        <dbReference type="EMBL" id="KAJ5716449.1"/>
    </source>
</evidence>
<reference evidence="1" key="1">
    <citation type="journal article" date="2023" name="IMA Fungus">
        <title>Comparative genomic study of the Penicillium genus elucidates a diverse pangenome and 15 lateral gene transfer events.</title>
        <authorList>
            <person name="Petersen C."/>
            <person name="Sorensen T."/>
            <person name="Nielsen M.R."/>
            <person name="Sondergaard T.E."/>
            <person name="Sorensen J.L."/>
            <person name="Fitzpatrick D.A."/>
            <person name="Frisvad J.C."/>
            <person name="Nielsen K.L."/>
        </authorList>
    </citation>
    <scope>NUCLEOTIDE SEQUENCE</scope>
    <source>
        <strain evidence="1">IBT 17514</strain>
    </source>
</reference>
<dbReference type="Pfam" id="PF11735">
    <property type="entry name" value="CAP59_mtransfer"/>
    <property type="match status" value="1"/>
</dbReference>
<dbReference type="Proteomes" id="UP001215712">
    <property type="component" value="Unassembled WGS sequence"/>
</dbReference>
<dbReference type="PANTHER" id="PTHR34144">
    <property type="entry name" value="CHROMOSOME 8, WHOLE GENOME SHOTGUN SEQUENCE"/>
    <property type="match status" value="1"/>
</dbReference>